<reference evidence="1 2" key="1">
    <citation type="submission" date="2021-06" db="EMBL/GenBank/DDBJ databases">
        <title>Caerostris extrusa draft genome.</title>
        <authorList>
            <person name="Kono N."/>
            <person name="Arakawa K."/>
        </authorList>
    </citation>
    <scope>NUCLEOTIDE SEQUENCE [LARGE SCALE GENOMIC DNA]</scope>
</reference>
<dbReference type="Proteomes" id="UP001054945">
    <property type="component" value="Unassembled WGS sequence"/>
</dbReference>
<evidence type="ECO:0000313" key="1">
    <source>
        <dbReference type="EMBL" id="GIY73003.1"/>
    </source>
</evidence>
<evidence type="ECO:0000313" key="2">
    <source>
        <dbReference type="Proteomes" id="UP001054945"/>
    </source>
</evidence>
<accession>A0AAV4VSL0</accession>
<dbReference type="EMBL" id="BPLR01015019">
    <property type="protein sequence ID" value="GIY73003.1"/>
    <property type="molecule type" value="Genomic_DNA"/>
</dbReference>
<sequence>MSSVRQSNTKHLVSTNFASKTSLKIIAERIGKQMLILTTRYTCPCQTSQQGVVLCVQTLILRDRTERVSELRKNEMFVRLSCPKHFCWTYWSLDDVQEEFIPADFEIDDTPFSEEDDMSASDVDDMDSLNDLLALDDLSFLDEEDEEV</sequence>
<proteinExistence type="predicted"/>
<protein>
    <submittedName>
        <fullName evidence="1">Uncharacterized protein</fullName>
    </submittedName>
</protein>
<gene>
    <name evidence="1" type="ORF">CEXT_552591</name>
</gene>
<keyword evidence="2" id="KW-1185">Reference proteome</keyword>
<comment type="caution">
    <text evidence="1">The sequence shown here is derived from an EMBL/GenBank/DDBJ whole genome shotgun (WGS) entry which is preliminary data.</text>
</comment>
<dbReference type="AlphaFoldDB" id="A0AAV4VSL0"/>
<name>A0AAV4VSL0_CAEEX</name>
<organism evidence="1 2">
    <name type="scientific">Caerostris extrusa</name>
    <name type="common">Bark spider</name>
    <name type="synonym">Caerostris bankana</name>
    <dbReference type="NCBI Taxonomy" id="172846"/>
    <lineage>
        <taxon>Eukaryota</taxon>
        <taxon>Metazoa</taxon>
        <taxon>Ecdysozoa</taxon>
        <taxon>Arthropoda</taxon>
        <taxon>Chelicerata</taxon>
        <taxon>Arachnida</taxon>
        <taxon>Araneae</taxon>
        <taxon>Araneomorphae</taxon>
        <taxon>Entelegynae</taxon>
        <taxon>Araneoidea</taxon>
        <taxon>Araneidae</taxon>
        <taxon>Caerostris</taxon>
    </lineage>
</organism>